<dbReference type="Gene3D" id="2.70.70.10">
    <property type="entry name" value="Glucose Permease (Domain IIA)"/>
    <property type="match status" value="1"/>
</dbReference>
<keyword evidence="3" id="KW-1185">Reference proteome</keyword>
<dbReference type="EMBL" id="JBHLTS010000072">
    <property type="protein sequence ID" value="MFC0517178.1"/>
    <property type="molecule type" value="Genomic_DNA"/>
</dbReference>
<proteinExistence type="predicted"/>
<reference evidence="2 3" key="1">
    <citation type="submission" date="2024-09" db="EMBL/GenBank/DDBJ databases">
        <authorList>
            <person name="Sun Q."/>
            <person name="Mori K."/>
        </authorList>
    </citation>
    <scope>NUCLEOTIDE SEQUENCE [LARGE SCALE GENOMIC DNA]</scope>
    <source>
        <strain evidence="2 3">NCAIM B.02415</strain>
    </source>
</reference>
<dbReference type="RefSeq" id="WP_377024940.1">
    <property type="nucleotide sequence ID" value="NZ_JBHLTS010000072.1"/>
</dbReference>
<dbReference type="InterPro" id="IPR016047">
    <property type="entry name" value="M23ase_b-sheet_dom"/>
</dbReference>
<evidence type="ECO:0000313" key="2">
    <source>
        <dbReference type="EMBL" id="MFC0517178.1"/>
    </source>
</evidence>
<dbReference type="PANTHER" id="PTHR21666">
    <property type="entry name" value="PEPTIDASE-RELATED"/>
    <property type="match status" value="1"/>
</dbReference>
<dbReference type="Proteomes" id="UP001589828">
    <property type="component" value="Unassembled WGS sequence"/>
</dbReference>
<name>A0ABV6LCJ7_9SPHI</name>
<dbReference type="Pfam" id="PF01551">
    <property type="entry name" value="Peptidase_M23"/>
    <property type="match status" value="1"/>
</dbReference>
<protein>
    <submittedName>
        <fullName evidence="2">Peptidoglycan DD-metalloendopeptidase family protein</fullName>
    </submittedName>
</protein>
<gene>
    <name evidence="2" type="ORF">ACFFGT_23410</name>
</gene>
<dbReference type="SUPFAM" id="SSF51261">
    <property type="entry name" value="Duplicated hybrid motif"/>
    <property type="match status" value="1"/>
</dbReference>
<sequence>MDRHALFANYINNHPEAIGKVVDFDADHDRLYHFDLTAANKELTAEVFNRPSMFSQLINEKLTNNNCRYGIGGYMEHRTIYAFSSHFDTDDEPRRLHLGVDIWCDAGTPVYTPLDGAVHSFRDNNNIGDYGPTIILQHDLDGLTLYSLYGHLSRTSLEGLSIGMPIFRNQQIATFGDTNENGQWPPHLHFQLMFDMEGRQGDFPGVCKFSEKEIWQKNIPDPGLILRFPDAVNVG</sequence>
<comment type="caution">
    <text evidence="2">The sequence shown here is derived from an EMBL/GenBank/DDBJ whole genome shotgun (WGS) entry which is preliminary data.</text>
</comment>
<feature type="domain" description="M23ase beta-sheet core" evidence="1">
    <location>
        <begin position="96"/>
        <end position="194"/>
    </location>
</feature>
<dbReference type="InterPro" id="IPR011055">
    <property type="entry name" value="Dup_hybrid_motif"/>
</dbReference>
<accession>A0ABV6LCJ7</accession>
<evidence type="ECO:0000313" key="3">
    <source>
        <dbReference type="Proteomes" id="UP001589828"/>
    </source>
</evidence>
<dbReference type="InterPro" id="IPR050570">
    <property type="entry name" value="Cell_wall_metabolism_enzyme"/>
</dbReference>
<dbReference type="CDD" id="cd12797">
    <property type="entry name" value="M23_peptidase"/>
    <property type="match status" value="1"/>
</dbReference>
<dbReference type="PANTHER" id="PTHR21666:SF270">
    <property type="entry name" value="MUREIN HYDROLASE ACTIVATOR ENVC"/>
    <property type="match status" value="1"/>
</dbReference>
<evidence type="ECO:0000259" key="1">
    <source>
        <dbReference type="Pfam" id="PF01551"/>
    </source>
</evidence>
<organism evidence="2 3">
    <name type="scientific">Mucilaginibacter angelicae</name>
    <dbReference type="NCBI Taxonomy" id="869718"/>
    <lineage>
        <taxon>Bacteria</taxon>
        <taxon>Pseudomonadati</taxon>
        <taxon>Bacteroidota</taxon>
        <taxon>Sphingobacteriia</taxon>
        <taxon>Sphingobacteriales</taxon>
        <taxon>Sphingobacteriaceae</taxon>
        <taxon>Mucilaginibacter</taxon>
    </lineage>
</organism>